<dbReference type="OrthoDB" id="9807885at2"/>
<gene>
    <name evidence="4" type="ORF">SAMN05443428_12810</name>
</gene>
<sequence length="482" mass="53196">MEKEGYAISKWHDTKEIYERIDNLLKQPVRGIKKDAMDRYIEYFNTKCSKSKEIITEAKNYIPGGVQHNLAFNYPFPIVITKAEGAYMYDADGNRYIDFLQAGGPTILGSNYKPVQEKVIELIKECGPVTGLFSEYELKIAKLINKHMPSVEMFRMLGSGTESVMAAIRIARLATKKKKVIKLGGAYHGWSDQMVYGLHVPGTRGFEAHGIPSSCYKHTQEVFPNNIEQLERKLKFNKLRGGTAAVIVEPVGPESGTRPIDKDYNKNVRELCDKYGALLIFDEVVTGFRIGLGGAQGYFDVKPDLTVFGKIVAGGYPGAGGVGGRRELIECLSAGLQGGKKRAYVGGTLAASPLSAAAGYYTLLEIEKTNACEVAGRAGDRLTKGLLELIEKYKLPYVAYNQGSICHLETTGTMFVKLLSLGSMNEIKRRKKMMEEMGAAYMAEGIITLAGSRMYTSLADTDDVIDEALNRFEKVFKNVEGV</sequence>
<dbReference type="SUPFAM" id="SSF53383">
    <property type="entry name" value="PLP-dependent transferases"/>
    <property type="match status" value="1"/>
</dbReference>
<dbReference type="Gene3D" id="3.90.1150.10">
    <property type="entry name" value="Aspartate Aminotransferase, domain 1"/>
    <property type="match status" value="1"/>
</dbReference>
<reference evidence="5" key="1">
    <citation type="submission" date="2017-02" db="EMBL/GenBank/DDBJ databases">
        <authorList>
            <person name="Varghese N."/>
            <person name="Submissions S."/>
        </authorList>
    </citation>
    <scope>NUCLEOTIDE SEQUENCE [LARGE SCALE GENOMIC DNA]</scope>
    <source>
        <strain evidence="5">USBA 833</strain>
    </source>
</reference>
<name>A0A1T4Y938_9CLOT</name>
<dbReference type="Pfam" id="PF00202">
    <property type="entry name" value="Aminotran_3"/>
    <property type="match status" value="1"/>
</dbReference>
<keyword evidence="2 3" id="KW-0663">Pyridoxal phosphate</keyword>
<dbReference type="PROSITE" id="PS00600">
    <property type="entry name" value="AA_TRANSFER_CLASS_3"/>
    <property type="match status" value="1"/>
</dbReference>
<dbReference type="PIRSF" id="PIRSF000521">
    <property type="entry name" value="Transaminase_4ab_Lys_Orn"/>
    <property type="match status" value="1"/>
</dbReference>
<keyword evidence="5" id="KW-1185">Reference proteome</keyword>
<evidence type="ECO:0000256" key="1">
    <source>
        <dbReference type="ARBA" id="ARBA00001933"/>
    </source>
</evidence>
<dbReference type="PANTHER" id="PTHR43713:SF3">
    <property type="entry name" value="GLUTAMATE-1-SEMIALDEHYDE 2,1-AMINOMUTASE 1, CHLOROPLASTIC-RELATED"/>
    <property type="match status" value="1"/>
</dbReference>
<protein>
    <submittedName>
        <fullName evidence="4">Glutamate-1-semialdehyde 2,1-aminomutase</fullName>
    </submittedName>
</protein>
<organism evidence="4 5">
    <name type="scientific">Caloramator quimbayensis</name>
    <dbReference type="NCBI Taxonomy" id="1147123"/>
    <lineage>
        <taxon>Bacteria</taxon>
        <taxon>Bacillati</taxon>
        <taxon>Bacillota</taxon>
        <taxon>Clostridia</taxon>
        <taxon>Eubacteriales</taxon>
        <taxon>Clostridiaceae</taxon>
        <taxon>Caloramator</taxon>
    </lineage>
</organism>
<dbReference type="PANTHER" id="PTHR43713">
    <property type="entry name" value="GLUTAMATE-1-SEMIALDEHYDE 2,1-AMINOMUTASE"/>
    <property type="match status" value="1"/>
</dbReference>
<dbReference type="EMBL" id="FUYH01000028">
    <property type="protein sequence ID" value="SKA98266.1"/>
    <property type="molecule type" value="Genomic_DNA"/>
</dbReference>
<dbReference type="GO" id="GO:0030170">
    <property type="term" value="F:pyridoxal phosphate binding"/>
    <property type="evidence" value="ECO:0007669"/>
    <property type="project" value="InterPro"/>
</dbReference>
<dbReference type="AlphaFoldDB" id="A0A1T4Y938"/>
<dbReference type="InterPro" id="IPR005814">
    <property type="entry name" value="Aminotrans_3"/>
</dbReference>
<dbReference type="GO" id="GO:0008483">
    <property type="term" value="F:transaminase activity"/>
    <property type="evidence" value="ECO:0007669"/>
    <property type="project" value="InterPro"/>
</dbReference>
<dbReference type="STRING" id="1147123.SAMN05443428_12810"/>
<dbReference type="Gene3D" id="3.40.640.10">
    <property type="entry name" value="Type I PLP-dependent aspartate aminotransferase-like (Major domain)"/>
    <property type="match status" value="1"/>
</dbReference>
<evidence type="ECO:0000313" key="4">
    <source>
        <dbReference type="EMBL" id="SKA98266.1"/>
    </source>
</evidence>
<accession>A0A1T4Y938</accession>
<evidence type="ECO:0000256" key="3">
    <source>
        <dbReference type="RuleBase" id="RU003560"/>
    </source>
</evidence>
<evidence type="ECO:0000313" key="5">
    <source>
        <dbReference type="Proteomes" id="UP000190105"/>
    </source>
</evidence>
<comment type="cofactor">
    <cofactor evidence="1">
        <name>pyridoxal 5'-phosphate</name>
        <dbReference type="ChEBI" id="CHEBI:597326"/>
    </cofactor>
</comment>
<dbReference type="InterPro" id="IPR015422">
    <property type="entry name" value="PyrdxlP-dep_Trfase_small"/>
</dbReference>
<comment type="similarity">
    <text evidence="3">Belongs to the class-III pyridoxal-phosphate-dependent aminotransferase family.</text>
</comment>
<dbReference type="InterPro" id="IPR049704">
    <property type="entry name" value="Aminotrans_3_PPA_site"/>
</dbReference>
<proteinExistence type="inferred from homology"/>
<evidence type="ECO:0000256" key="2">
    <source>
        <dbReference type="ARBA" id="ARBA00022898"/>
    </source>
</evidence>
<dbReference type="Proteomes" id="UP000190105">
    <property type="component" value="Unassembled WGS sequence"/>
</dbReference>
<dbReference type="InterPro" id="IPR015424">
    <property type="entry name" value="PyrdxlP-dep_Trfase"/>
</dbReference>
<dbReference type="RefSeq" id="WP_078697536.1">
    <property type="nucleotide sequence ID" value="NZ_FUYH01000028.1"/>
</dbReference>
<dbReference type="InterPro" id="IPR015421">
    <property type="entry name" value="PyrdxlP-dep_Trfase_major"/>
</dbReference>